<evidence type="ECO:0000256" key="5">
    <source>
        <dbReference type="ARBA" id="ARBA00023235"/>
    </source>
</evidence>
<dbReference type="EMBL" id="CP061281">
    <property type="protein sequence ID" value="QNS07224.1"/>
    <property type="molecule type" value="Genomic_DNA"/>
</dbReference>
<feature type="chain" id="PRO_5028919628" description="peptidylprolyl isomerase" evidence="8">
    <location>
        <begin position="25"/>
        <end position="342"/>
    </location>
</feature>
<keyword evidence="5 6" id="KW-0413">Isomerase</keyword>
<proteinExistence type="inferred from homology"/>
<dbReference type="Proteomes" id="UP000516428">
    <property type="component" value="Chromosome"/>
</dbReference>
<evidence type="ECO:0000256" key="3">
    <source>
        <dbReference type="ARBA" id="ARBA00013194"/>
    </source>
</evidence>
<feature type="domain" description="PPIase FKBP-type" evidence="9">
    <location>
        <begin position="246"/>
        <end position="342"/>
    </location>
</feature>
<dbReference type="AlphaFoldDB" id="A0A7H1BER9"/>
<reference evidence="10 11" key="1">
    <citation type="submission" date="2020-09" db="EMBL/GenBank/DDBJ databases">
        <title>A novel species.</title>
        <authorList>
            <person name="Gao J."/>
        </authorList>
    </citation>
    <scope>NUCLEOTIDE SEQUENCE [LARGE SCALE GENOMIC DNA]</scope>
    <source>
        <strain evidence="10 11">CRXT-Y-14</strain>
    </source>
</reference>
<dbReference type="Pfam" id="PF00254">
    <property type="entry name" value="FKBP_C"/>
    <property type="match status" value="2"/>
</dbReference>
<comment type="similarity">
    <text evidence="2">Belongs to the FKBP-type PPIase family.</text>
</comment>
<dbReference type="EC" id="5.2.1.8" evidence="3 6"/>
<evidence type="ECO:0000256" key="2">
    <source>
        <dbReference type="ARBA" id="ARBA00006577"/>
    </source>
</evidence>
<dbReference type="GO" id="GO:0003755">
    <property type="term" value="F:peptidyl-prolyl cis-trans isomerase activity"/>
    <property type="evidence" value="ECO:0007669"/>
    <property type="project" value="UniProtKB-KW"/>
</dbReference>
<dbReference type="SUPFAM" id="SSF54534">
    <property type="entry name" value="FKBP-like"/>
    <property type="match status" value="2"/>
</dbReference>
<dbReference type="PROSITE" id="PS51257">
    <property type="entry name" value="PROKAR_LIPOPROTEIN"/>
    <property type="match status" value="1"/>
</dbReference>
<evidence type="ECO:0000313" key="10">
    <source>
        <dbReference type="EMBL" id="QNS07224.1"/>
    </source>
</evidence>
<evidence type="ECO:0000256" key="7">
    <source>
        <dbReference type="SAM" id="MobiDB-lite"/>
    </source>
</evidence>
<sequence>MRITVRRRLAALLIVPALALTAAACGSDDGKKDSADKADSSSAPKSAEVPKPVDTANPMPKVAGDVGKKASITLPKGDPSGKFVVHTLSEGDGAEVKKNDLVTMNFTGKVWKGGKDLGTTYGKQGGGDQMVTAGAEGQLPAFAQAVVGQKEGSRVLVVAPPAAGFGPQGNPQAGVSGEDTLVFAVDVGKVVPKKVEGTQAAIPSDLPQIKADEEKPATISVPKNDPPKKLVDQVLIKGKGAEIKNGQTVSMQYSGAAWKINEGKAKAELFDSSWNRGGQPFTTPIGQGQVIQGWDKGIVGKHVGDRVLLVIPPEQAYGEKDQGKALPANSTLVFVVDILAAH</sequence>
<comment type="catalytic activity">
    <reaction evidence="1 6">
        <text>[protein]-peptidylproline (omega=180) = [protein]-peptidylproline (omega=0)</text>
        <dbReference type="Rhea" id="RHEA:16237"/>
        <dbReference type="Rhea" id="RHEA-COMP:10747"/>
        <dbReference type="Rhea" id="RHEA-COMP:10748"/>
        <dbReference type="ChEBI" id="CHEBI:83833"/>
        <dbReference type="ChEBI" id="CHEBI:83834"/>
        <dbReference type="EC" id="5.2.1.8"/>
    </reaction>
</comment>
<gene>
    <name evidence="10" type="ORF">IAG42_28910</name>
</gene>
<accession>A0A7H1BER9</accession>
<protein>
    <recommendedName>
        <fullName evidence="3 6">peptidylprolyl isomerase</fullName>
        <ecNumber evidence="3 6">5.2.1.8</ecNumber>
    </recommendedName>
</protein>
<evidence type="ECO:0000259" key="9">
    <source>
        <dbReference type="PROSITE" id="PS50059"/>
    </source>
</evidence>
<feature type="region of interest" description="Disordered" evidence="7">
    <location>
        <begin position="25"/>
        <end position="64"/>
    </location>
</feature>
<keyword evidence="4 6" id="KW-0697">Rotamase</keyword>
<keyword evidence="8" id="KW-0732">Signal</keyword>
<feature type="compositionally biased region" description="Basic and acidic residues" evidence="7">
    <location>
        <begin position="28"/>
        <end position="39"/>
    </location>
</feature>
<evidence type="ECO:0000313" key="11">
    <source>
        <dbReference type="Proteomes" id="UP000516428"/>
    </source>
</evidence>
<evidence type="ECO:0000256" key="6">
    <source>
        <dbReference type="PROSITE-ProRule" id="PRU00277"/>
    </source>
</evidence>
<dbReference type="PROSITE" id="PS50059">
    <property type="entry name" value="FKBP_PPIASE"/>
    <property type="match status" value="2"/>
</dbReference>
<feature type="signal peptide" evidence="8">
    <location>
        <begin position="1"/>
        <end position="24"/>
    </location>
</feature>
<evidence type="ECO:0000256" key="8">
    <source>
        <dbReference type="SAM" id="SignalP"/>
    </source>
</evidence>
<organism evidence="10 11">
    <name type="scientific">Streptomyces xanthii</name>
    <dbReference type="NCBI Taxonomy" id="2768069"/>
    <lineage>
        <taxon>Bacteria</taxon>
        <taxon>Bacillati</taxon>
        <taxon>Actinomycetota</taxon>
        <taxon>Actinomycetes</taxon>
        <taxon>Kitasatosporales</taxon>
        <taxon>Streptomycetaceae</taxon>
        <taxon>Streptomyces</taxon>
    </lineage>
</organism>
<keyword evidence="11" id="KW-1185">Reference proteome</keyword>
<dbReference type="InterPro" id="IPR001179">
    <property type="entry name" value="PPIase_FKBP_dom"/>
</dbReference>
<dbReference type="Gene3D" id="3.10.50.40">
    <property type="match status" value="2"/>
</dbReference>
<feature type="domain" description="PPIase FKBP-type" evidence="9">
    <location>
        <begin position="99"/>
        <end position="191"/>
    </location>
</feature>
<dbReference type="KEGG" id="sxn:IAG42_28910"/>
<dbReference type="InterPro" id="IPR046357">
    <property type="entry name" value="PPIase_dom_sf"/>
</dbReference>
<name>A0A7H1BER9_9ACTN</name>
<dbReference type="PANTHER" id="PTHR43811:SF19">
    <property type="entry name" value="39 KDA FK506-BINDING NUCLEAR PROTEIN"/>
    <property type="match status" value="1"/>
</dbReference>
<evidence type="ECO:0000256" key="1">
    <source>
        <dbReference type="ARBA" id="ARBA00000971"/>
    </source>
</evidence>
<dbReference type="PANTHER" id="PTHR43811">
    <property type="entry name" value="FKBP-TYPE PEPTIDYL-PROLYL CIS-TRANS ISOMERASE FKPA"/>
    <property type="match status" value="1"/>
</dbReference>
<evidence type="ECO:0000256" key="4">
    <source>
        <dbReference type="ARBA" id="ARBA00023110"/>
    </source>
</evidence>